<dbReference type="AlphaFoldDB" id="A0A1I7B8M4"/>
<proteinExistence type="predicted"/>
<keyword evidence="1" id="KW-0472">Membrane</keyword>
<protein>
    <submittedName>
        <fullName evidence="3">Uncharacterized protein</fullName>
    </submittedName>
</protein>
<dbReference type="Proteomes" id="UP000265557">
    <property type="component" value="Chromosome"/>
</dbReference>
<reference evidence="2 4" key="1">
    <citation type="submission" date="2016-09" db="EMBL/GenBank/DDBJ databases">
        <title>Complete Genome Sequence of Methanosarcina thermophila MT-1.</title>
        <authorList>
            <person name="Kouzuma A."/>
        </authorList>
    </citation>
    <scope>NUCLEOTIDE SEQUENCE [LARGE SCALE GENOMIC DNA]</scope>
    <source>
        <strain evidence="2 4">MT-1</strain>
    </source>
</reference>
<evidence type="ECO:0000313" key="5">
    <source>
        <dbReference type="Proteomes" id="UP000323733"/>
    </source>
</evidence>
<keyword evidence="1" id="KW-1133">Transmembrane helix</keyword>
<dbReference type="EMBL" id="FPAO01000014">
    <property type="protein sequence ID" value="SFT83566.1"/>
    <property type="molecule type" value="Genomic_DNA"/>
</dbReference>
<gene>
    <name evidence="2" type="ORF">MESMT1_0161</name>
    <name evidence="3" type="ORF">SAMN02910340_02639</name>
</gene>
<accession>A0A1I7B8M4</accession>
<organism evidence="3 5">
    <name type="scientific">Methanosarcina thermophila</name>
    <dbReference type="NCBI Taxonomy" id="2210"/>
    <lineage>
        <taxon>Archaea</taxon>
        <taxon>Methanobacteriati</taxon>
        <taxon>Methanobacteriota</taxon>
        <taxon>Stenosarchaea group</taxon>
        <taxon>Methanomicrobia</taxon>
        <taxon>Methanosarcinales</taxon>
        <taxon>Methanosarcinaceae</taxon>
        <taxon>Methanosarcina</taxon>
    </lineage>
</organism>
<dbReference type="EMBL" id="AP017646">
    <property type="protein sequence ID" value="BAW28091.1"/>
    <property type="molecule type" value="Genomic_DNA"/>
</dbReference>
<dbReference type="Proteomes" id="UP000323733">
    <property type="component" value="Unassembled WGS sequence"/>
</dbReference>
<evidence type="ECO:0000313" key="2">
    <source>
        <dbReference type="EMBL" id="BAW28091.1"/>
    </source>
</evidence>
<accession>A0A3G9CTN9</accession>
<evidence type="ECO:0000313" key="4">
    <source>
        <dbReference type="Proteomes" id="UP000265557"/>
    </source>
</evidence>
<keyword evidence="5" id="KW-1185">Reference proteome</keyword>
<reference evidence="3 5" key="2">
    <citation type="submission" date="2016-10" db="EMBL/GenBank/DDBJ databases">
        <authorList>
            <person name="Varghese N."/>
            <person name="Submissions S."/>
        </authorList>
    </citation>
    <scope>NUCLEOTIDE SEQUENCE [LARGE SCALE GENOMIC DNA]</scope>
    <source>
        <strain evidence="3 5">DSM 11855</strain>
    </source>
</reference>
<keyword evidence="1" id="KW-0812">Transmembrane</keyword>
<name>A0A1I7B8M4_METTE</name>
<feature type="transmembrane region" description="Helical" evidence="1">
    <location>
        <begin position="66"/>
        <end position="88"/>
    </location>
</feature>
<evidence type="ECO:0000256" key="1">
    <source>
        <dbReference type="SAM" id="Phobius"/>
    </source>
</evidence>
<evidence type="ECO:0000313" key="3">
    <source>
        <dbReference type="EMBL" id="SFT83566.1"/>
    </source>
</evidence>
<sequence length="216" mass="23984">MAVSLFINDWLKVHLKSILKNPIEKLLPKDWLVTVYLPCTAIKPVKQKCSVMFTDERAIIEPHADLLSIALAVTGFMVFAALISQTYFGYEDRSFALENYESASLLAETLADNPILKTGSSGLLSATALDSLSDPDGFNERERLFANFSGNYRFLVEIRTEDAQCCWRIVPDNVEPEAFADGKEKVAASVPVVIELNPAQSVPGFLTVVIYKTAWM</sequence>